<name>A0A1M5Y843_9BRAD</name>
<gene>
    <name evidence="1" type="ORF">SAMN05443248_8004</name>
</gene>
<evidence type="ECO:0000313" key="2">
    <source>
        <dbReference type="Proteomes" id="UP000189796"/>
    </source>
</evidence>
<proteinExistence type="predicted"/>
<reference evidence="1 2" key="1">
    <citation type="submission" date="2016-11" db="EMBL/GenBank/DDBJ databases">
        <authorList>
            <person name="Jaros S."/>
            <person name="Januszkiewicz K."/>
            <person name="Wedrychowicz H."/>
        </authorList>
    </citation>
    <scope>NUCLEOTIDE SEQUENCE [LARGE SCALE GENOMIC DNA]</scope>
    <source>
        <strain evidence="1 2">GAS138</strain>
    </source>
</reference>
<accession>A0A1M5Y843</accession>
<dbReference type="AlphaFoldDB" id="A0A1M5Y843"/>
<dbReference type="Proteomes" id="UP000189796">
    <property type="component" value="Chromosome I"/>
</dbReference>
<dbReference type="EMBL" id="LT670817">
    <property type="protein sequence ID" value="SHI07978.1"/>
    <property type="molecule type" value="Genomic_DNA"/>
</dbReference>
<protein>
    <submittedName>
        <fullName evidence="1">Uncharacterized protein</fullName>
    </submittedName>
</protein>
<sequence>MGPCPGLARNDSIICGGNSLIEGKHTGHHDRYDTLVNSFGLNADLINTISKLVAKASGKLPT</sequence>
<evidence type="ECO:0000313" key="1">
    <source>
        <dbReference type="EMBL" id="SHI07978.1"/>
    </source>
</evidence>
<organism evidence="1 2">
    <name type="scientific">Bradyrhizobium erythrophlei</name>
    <dbReference type="NCBI Taxonomy" id="1437360"/>
    <lineage>
        <taxon>Bacteria</taxon>
        <taxon>Pseudomonadati</taxon>
        <taxon>Pseudomonadota</taxon>
        <taxon>Alphaproteobacteria</taxon>
        <taxon>Hyphomicrobiales</taxon>
        <taxon>Nitrobacteraceae</taxon>
        <taxon>Bradyrhizobium</taxon>
    </lineage>
</organism>